<feature type="compositionally biased region" description="Low complexity" evidence="1">
    <location>
        <begin position="1875"/>
        <end position="1904"/>
    </location>
</feature>
<name>A0A8H5Q0U3_9HYPO</name>
<sequence>MEEMTGIESSAGQDESSLDYVSSDITTARLDLLISPSDSHWVEKHKFFTERLKSDTPIKDIVRENFTYHESRMLMPSDRSDVNELQAANTQRYEALLNDRFKGYEDSLATKLTMMYFGLPIAPMEDIIKELSVAVGMGKDVPTYSIKPPMHFLTAHDRRNWGKDSLKAKEAFSWPVPAPKTSDPILSLRGGDGPQHNEHVSCDYVPSTETPATHEEPWTYLYSHYGRLPFRPRKWRSFALVLRQLLHNHPDDIREKQYIFDLHIIYKETGERQVIHDRLPLSGGSRAMHFLEGHFAHGSKDKTHKDCCTLFIDHVRKESGNTVNDWEPSMSQLETDTVRIGRPLGTFPNGPEDEVIGYAYIPFPKIDTSRFVASSYASQQYNAHFRAATDILFGRPMGNKDAGCPEYNHALFRLYDRNKPDASLTVPIVYGAMSLPQSALELLHPLNNPSACWMIECNWLDPDVVPLILPNYYPSPNPHLLDDDKIFGDTYDNVYHPIGEISTEAFDIESHRKLESVYVLEGGPTNNYGQGIKGLKVALKPRNAGWRKDAVGIAVAEKIETLSTWFFTIHPHFRPGHCRLFPAWHDGQDISIELPPLTSTAQQLFAAIDQLVSRTKYMRLMGQDLMLLKETFCAGVNNREDRDTPSYLIRPDSSDDEWYRVRESITSPAITVEFVNKSDVDWEECISEYNIWGVRGLDSEFYVSRPRLGGDTLEIKDINDQIADPTANYPSAPATLAPRGSNDEEEPVKPRSSLRNNAFVSHALPHVEISAPKLALPQAPTLHGESEAEEGKEEEQEYDVGVLATNRPDWANKPYSPARRRVHRSESSEAATEAATEETNIYDYSGDERHSRDVSEAGDASEQMEGITTPSDHSGDEPSRGGDDAGSDDDGDGSEGGNSTGHAAASRPGPPNSSPWDLDENAPRQARQRTWTTQPSIFNDLRAGSEPLTIGIPLTGAPAEQLLRTDDSGNIPMISKAVLTPTEQAKLQRALWETRNLLLKRTIQCIYEGCEFTCRADDHEARKKHTLEAHKSRMCPWCDEPMFEWWDKAQRNKHMREKHTKDLKDILGIVDKPTPRTAPAVPRPSMPPQAVPPQSNQPFSLGRVDNPFADPFAAISTTPPGRIPAPMAHMVPDTVPDPAFQRRYEEQRRYDEEQRRYEELMRSARPVPPNLPFGGRAPKPPTAETRTREMVSHPARVQRKPEEARKSREAMNRYKRLHPPRTLTNPLAWYDMTGPTIVVDPPQVCGIRGCKADVSRLGSYGLYDHITVGHGVNEAPKCPFCELPFFVVEGTDEEGNEIKKYRGVTDCTKHLDCHVYELWEHLQPVLERPEMVYHDNTGSPLRGEVETVVVIEPETYLEGLPVPQQTDVRKCEYFGDCGMVIGSMTIEEYDRHVEKWHTGQVSDDEDDDEDMGNADADADADDESKDDSDSDSDHDDGNGGSSSKRQPSGRSRARGQSARNASKSRSASPTPRVTEVFSEDEVVDESNESTDAVVVTKKPAPPQPAPKPPSKKALGKRKATTQDIESAAESHSEAPSTVSRGRRQNTKAQEEPPKATASSTEAQDSEAQGSVSGRTRSNKTKKTRRKGEKDSQYEDDGYETNDYDEEPNKKGGKSFRRRAKSPDWVKKLGPEDPNFDPDEDMHCSKCLRRMPKKRSKTRDTDVKAHTNKLLCCRIRNAPGSTERLPNRSGWIKGSDIPEALLGEIKKTFRRRYPTYARTLYPTNPADHYISIWRSDPNHPENSVWWDIPWPPYEGDPPFPGKWEAPGLPWDNTKGGRKRRKMYTGVEVPDSLYVNQSETDTDVSMRGTFPENLSNLTIDATPALKRPERPIASIEEETEEQPAAKKPKLGTIPRRGRKPSSQPSRASSRLQMQRGATASTAPSAAVSRASSVAAAAPAPKTAPKAPKAPPKAAPKAPKAPPKAAPKRATRSKTATPAPEPATKAAPKRATRSKTTTPAPEPAPKPAKKLAAKTAPKKAAGSKTATPAPEPATKAAPKRVTRSKTTTPAPEPEDDSSDPDR</sequence>
<feature type="compositionally biased region" description="Basic residues" evidence="1">
    <location>
        <begin position="1610"/>
        <end position="1619"/>
    </location>
</feature>
<reference evidence="2 3" key="1">
    <citation type="submission" date="2020-05" db="EMBL/GenBank/DDBJ databases">
        <title>Identification and distribution of gene clusters putatively required for synthesis of sphingolipid metabolism inhibitors in phylogenetically diverse species of the filamentous fungus Fusarium.</title>
        <authorList>
            <person name="Kim H.-S."/>
            <person name="Busman M."/>
            <person name="Brown D.W."/>
            <person name="Divon H."/>
            <person name="Uhlig S."/>
            <person name="Proctor R.H."/>
        </authorList>
    </citation>
    <scope>NUCLEOTIDE SEQUENCE [LARGE SCALE GENOMIC DNA]</scope>
    <source>
        <strain evidence="2 3">NRRL 25211</strain>
    </source>
</reference>
<feature type="region of interest" description="Disordered" evidence="1">
    <location>
        <begin position="1804"/>
        <end position="2019"/>
    </location>
</feature>
<dbReference type="Proteomes" id="UP000544095">
    <property type="component" value="Unassembled WGS sequence"/>
</dbReference>
<feature type="compositionally biased region" description="Polar residues" evidence="1">
    <location>
        <begin position="928"/>
        <end position="937"/>
    </location>
</feature>
<keyword evidence="3" id="KW-1185">Reference proteome</keyword>
<gene>
    <name evidence="2" type="ORF">FPANT_932</name>
</gene>
<proteinExistence type="predicted"/>
<feature type="compositionally biased region" description="Acidic residues" evidence="1">
    <location>
        <begin position="1593"/>
        <end position="1605"/>
    </location>
</feature>
<feature type="compositionally biased region" description="Acidic residues" evidence="1">
    <location>
        <begin position="2009"/>
        <end position="2019"/>
    </location>
</feature>
<feature type="compositionally biased region" description="Basic and acidic residues" evidence="1">
    <location>
        <begin position="846"/>
        <end position="855"/>
    </location>
</feature>
<feature type="compositionally biased region" description="Pro residues" evidence="1">
    <location>
        <begin position="1081"/>
        <end position="1091"/>
    </location>
</feature>
<feature type="compositionally biased region" description="Acidic residues" evidence="1">
    <location>
        <begin position="787"/>
        <end position="798"/>
    </location>
</feature>
<feature type="compositionally biased region" description="Basic and acidic residues" evidence="1">
    <location>
        <begin position="873"/>
        <end position="883"/>
    </location>
</feature>
<evidence type="ECO:0000256" key="1">
    <source>
        <dbReference type="SAM" id="MobiDB-lite"/>
    </source>
</evidence>
<feature type="compositionally biased region" description="Acidic residues" evidence="1">
    <location>
        <begin position="1477"/>
        <end position="1488"/>
    </location>
</feature>
<evidence type="ECO:0000313" key="3">
    <source>
        <dbReference type="Proteomes" id="UP000544095"/>
    </source>
</evidence>
<feature type="compositionally biased region" description="Pro residues" evidence="1">
    <location>
        <begin position="1905"/>
        <end position="1922"/>
    </location>
</feature>
<feature type="compositionally biased region" description="Low complexity" evidence="1">
    <location>
        <begin position="1441"/>
        <end position="1476"/>
    </location>
</feature>
<feature type="compositionally biased region" description="Polar residues" evidence="1">
    <location>
        <begin position="1556"/>
        <end position="1573"/>
    </location>
</feature>
<feature type="compositionally biased region" description="Basic residues" evidence="1">
    <location>
        <begin position="1509"/>
        <end position="1519"/>
    </location>
</feature>
<evidence type="ECO:0000313" key="2">
    <source>
        <dbReference type="EMBL" id="KAF5607315.1"/>
    </source>
</evidence>
<feature type="compositionally biased region" description="Low complexity" evidence="1">
    <location>
        <begin position="1930"/>
        <end position="1943"/>
    </location>
</feature>
<organism evidence="2 3">
    <name type="scientific">Fusarium pseudoanthophilum</name>
    <dbReference type="NCBI Taxonomy" id="48495"/>
    <lineage>
        <taxon>Eukaryota</taxon>
        <taxon>Fungi</taxon>
        <taxon>Dikarya</taxon>
        <taxon>Ascomycota</taxon>
        <taxon>Pezizomycotina</taxon>
        <taxon>Sordariomycetes</taxon>
        <taxon>Hypocreomycetidae</taxon>
        <taxon>Hypocreales</taxon>
        <taxon>Nectriaceae</taxon>
        <taxon>Fusarium</taxon>
        <taxon>Fusarium fujikuroi species complex</taxon>
    </lineage>
</organism>
<accession>A0A8H5Q0U3</accession>
<feature type="region of interest" description="Disordered" evidence="1">
    <location>
        <begin position="1071"/>
        <end position="1094"/>
    </location>
</feature>
<protein>
    <submittedName>
        <fullName evidence="2">Transaldolase</fullName>
    </submittedName>
</protein>
<feature type="region of interest" description="Disordered" evidence="1">
    <location>
        <begin position="1165"/>
        <end position="1207"/>
    </location>
</feature>
<feature type="compositionally biased region" description="Basic residues" evidence="1">
    <location>
        <begin position="1576"/>
        <end position="1586"/>
    </location>
</feature>
<dbReference type="EMBL" id="JAAOAR010000042">
    <property type="protein sequence ID" value="KAF5607315.1"/>
    <property type="molecule type" value="Genomic_DNA"/>
</dbReference>
<feature type="compositionally biased region" description="Pro residues" evidence="1">
    <location>
        <begin position="1499"/>
        <end position="1508"/>
    </location>
</feature>
<feature type="compositionally biased region" description="Polar residues" evidence="1">
    <location>
        <begin position="1858"/>
        <end position="1870"/>
    </location>
</feature>
<feature type="compositionally biased region" description="Low complexity" evidence="1">
    <location>
        <begin position="828"/>
        <end position="839"/>
    </location>
</feature>
<feature type="compositionally biased region" description="Low complexity" evidence="1">
    <location>
        <begin position="1970"/>
        <end position="1993"/>
    </location>
</feature>
<comment type="caution">
    <text evidence="2">The sequence shown here is derived from an EMBL/GenBank/DDBJ whole genome shotgun (WGS) entry which is preliminary data.</text>
</comment>
<feature type="compositionally biased region" description="Acidic residues" evidence="1">
    <location>
        <begin position="1402"/>
        <end position="1434"/>
    </location>
</feature>
<feature type="region of interest" description="Disordered" evidence="1">
    <location>
        <begin position="1399"/>
        <end position="1636"/>
    </location>
</feature>
<feature type="region of interest" description="Disordered" evidence="1">
    <location>
        <begin position="721"/>
        <end position="752"/>
    </location>
</feature>
<feature type="compositionally biased region" description="Basic and acidic residues" evidence="1">
    <location>
        <begin position="1620"/>
        <end position="1630"/>
    </location>
</feature>
<feature type="region of interest" description="Disordered" evidence="1">
    <location>
        <begin position="781"/>
        <end position="938"/>
    </location>
</feature>